<dbReference type="EMBL" id="JBBNAF010000009">
    <property type="protein sequence ID" value="KAK9113328.1"/>
    <property type="molecule type" value="Genomic_DNA"/>
</dbReference>
<organism evidence="2 3">
    <name type="scientific">Stephania yunnanensis</name>
    <dbReference type="NCBI Taxonomy" id="152371"/>
    <lineage>
        <taxon>Eukaryota</taxon>
        <taxon>Viridiplantae</taxon>
        <taxon>Streptophyta</taxon>
        <taxon>Embryophyta</taxon>
        <taxon>Tracheophyta</taxon>
        <taxon>Spermatophyta</taxon>
        <taxon>Magnoliopsida</taxon>
        <taxon>Ranunculales</taxon>
        <taxon>Menispermaceae</taxon>
        <taxon>Menispermoideae</taxon>
        <taxon>Cissampelideae</taxon>
        <taxon>Stephania</taxon>
    </lineage>
</organism>
<reference evidence="2 3" key="1">
    <citation type="submission" date="2024-01" db="EMBL/GenBank/DDBJ databases">
        <title>Genome assemblies of Stephania.</title>
        <authorList>
            <person name="Yang L."/>
        </authorList>
    </citation>
    <scope>NUCLEOTIDE SEQUENCE [LARGE SCALE GENOMIC DNA]</scope>
    <source>
        <strain evidence="2">YNDBR</strain>
        <tissue evidence="2">Leaf</tissue>
    </source>
</reference>
<evidence type="ECO:0000313" key="2">
    <source>
        <dbReference type="EMBL" id="KAK9113328.1"/>
    </source>
</evidence>
<proteinExistence type="predicted"/>
<sequence length="119" mass="13997">MSSSGVLNFLVLCFVFEHVLYFLWVICSYFIHDISVFFDKTRYFCSYLLQLESIIWSALRKKSGEEDLLSLKLALKLLQPLCTETTSDPMVLVYFSYSDINQNNLFINVYNMSLRTINY</sequence>
<keyword evidence="1" id="KW-0812">Transmembrane</keyword>
<evidence type="ECO:0000313" key="3">
    <source>
        <dbReference type="Proteomes" id="UP001420932"/>
    </source>
</evidence>
<dbReference type="AlphaFoldDB" id="A0AAP0IDY4"/>
<keyword evidence="1" id="KW-1133">Transmembrane helix</keyword>
<keyword evidence="3" id="KW-1185">Reference proteome</keyword>
<comment type="caution">
    <text evidence="2">The sequence shown here is derived from an EMBL/GenBank/DDBJ whole genome shotgun (WGS) entry which is preliminary data.</text>
</comment>
<gene>
    <name evidence="2" type="ORF">Syun_020125</name>
</gene>
<accession>A0AAP0IDY4</accession>
<evidence type="ECO:0000256" key="1">
    <source>
        <dbReference type="SAM" id="Phobius"/>
    </source>
</evidence>
<protein>
    <submittedName>
        <fullName evidence="2">Uncharacterized protein</fullName>
    </submittedName>
</protein>
<keyword evidence="1" id="KW-0472">Membrane</keyword>
<name>A0AAP0IDY4_9MAGN</name>
<dbReference type="Proteomes" id="UP001420932">
    <property type="component" value="Unassembled WGS sequence"/>
</dbReference>
<feature type="transmembrane region" description="Helical" evidence="1">
    <location>
        <begin position="6"/>
        <end position="31"/>
    </location>
</feature>